<evidence type="ECO:0000256" key="4">
    <source>
        <dbReference type="ARBA" id="ARBA00004714"/>
    </source>
</evidence>
<dbReference type="CDD" id="cd00946">
    <property type="entry name" value="FBP_aldolase_IIA"/>
    <property type="match status" value="1"/>
</dbReference>
<dbReference type="GO" id="GO:0004332">
    <property type="term" value="F:fructose-bisphosphate aldolase activity"/>
    <property type="evidence" value="ECO:0007669"/>
    <property type="project" value="UniProtKB-EC"/>
</dbReference>
<dbReference type="PIRSF" id="PIRSF001359">
    <property type="entry name" value="F_bP_aldolase_II"/>
    <property type="match status" value="1"/>
</dbReference>
<evidence type="ECO:0000256" key="7">
    <source>
        <dbReference type="ARBA" id="ARBA00022723"/>
    </source>
</evidence>
<dbReference type="FunFam" id="3.20.20.70:FF:000013">
    <property type="entry name" value="Class II fructose-bisphosphate aldolase"/>
    <property type="match status" value="1"/>
</dbReference>
<dbReference type="PANTHER" id="PTHR30559:SF0">
    <property type="entry name" value="FRUCTOSE-BISPHOSPHATE ALDOLASE"/>
    <property type="match status" value="1"/>
</dbReference>
<keyword evidence="8" id="KW-0862">Zinc</keyword>
<comment type="pathway">
    <text evidence="4">Carbohydrate degradation; glycolysis; D-glyceraldehyde 3-phosphate and glycerone phosphate from D-glucose: step 4/4.</text>
</comment>
<proteinExistence type="inferred from homology"/>
<dbReference type="GeneID" id="22914636"/>
<evidence type="ECO:0000256" key="6">
    <source>
        <dbReference type="ARBA" id="ARBA00013068"/>
    </source>
</evidence>
<dbReference type="InterPro" id="IPR013785">
    <property type="entry name" value="Aldolase_TIM"/>
</dbReference>
<dbReference type="eggNOG" id="KOG4153">
    <property type="taxonomic scope" value="Eukaryota"/>
</dbReference>
<dbReference type="Pfam" id="PF01116">
    <property type="entry name" value="F_bP_aldolase"/>
    <property type="match status" value="1"/>
</dbReference>
<dbReference type="Proteomes" id="UP000019763">
    <property type="component" value="Unassembled WGS sequence"/>
</dbReference>
<dbReference type="NCBIfam" id="TIGR00167">
    <property type="entry name" value="cbbA"/>
    <property type="match status" value="1"/>
</dbReference>
<dbReference type="SUPFAM" id="SSF51569">
    <property type="entry name" value="Aldolase"/>
    <property type="match status" value="1"/>
</dbReference>
<dbReference type="Gene3D" id="3.20.20.70">
    <property type="entry name" value="Aldolase class I"/>
    <property type="match status" value="1"/>
</dbReference>
<comment type="similarity">
    <text evidence="5">Belongs to the class II fructose-bisphosphate aldolase family.</text>
</comment>
<dbReference type="EC" id="4.1.2.13" evidence="6"/>
<evidence type="ECO:0000313" key="12">
    <source>
        <dbReference type="Proteomes" id="UP000019763"/>
    </source>
</evidence>
<reference evidence="11" key="1">
    <citation type="submission" date="2013-12" db="EMBL/GenBank/DDBJ databases">
        <authorList>
            <person name="Omoto C.K."/>
            <person name="Sibley D."/>
            <person name="Venepally P."/>
            <person name="Hadjithomas M."/>
            <person name="Karamycheva S."/>
            <person name="Brunk B."/>
            <person name="Roos D."/>
            <person name="Caler E."/>
            <person name="Lorenzi H."/>
        </authorList>
    </citation>
    <scope>NUCLEOTIDE SEQUENCE</scope>
</reference>
<evidence type="ECO:0000256" key="10">
    <source>
        <dbReference type="ARBA" id="ARBA00023239"/>
    </source>
</evidence>
<evidence type="ECO:0000313" key="11">
    <source>
        <dbReference type="EMBL" id="EZG46939.1"/>
    </source>
</evidence>
<accession>A0A023B1W5</accession>
<dbReference type="AlphaFoldDB" id="A0A023B1W5"/>
<dbReference type="InterPro" id="IPR000771">
    <property type="entry name" value="FBA_II"/>
</dbReference>
<dbReference type="OrthoDB" id="417032at2759"/>
<dbReference type="PANTHER" id="PTHR30559">
    <property type="entry name" value="FRUCTOSE-BISPHOSPHATE ALDOLASE CLASS 2"/>
    <property type="match status" value="1"/>
</dbReference>
<dbReference type="EMBL" id="AFNH02000988">
    <property type="protein sequence ID" value="EZG46939.1"/>
    <property type="molecule type" value="Genomic_DNA"/>
</dbReference>
<dbReference type="OMA" id="HIDFVFH"/>
<name>A0A023B1W5_GRENI</name>
<dbReference type="GO" id="GO:0008270">
    <property type="term" value="F:zinc ion binding"/>
    <property type="evidence" value="ECO:0007669"/>
    <property type="project" value="InterPro"/>
</dbReference>
<gene>
    <name evidence="11" type="ORF">GNI_132460</name>
</gene>
<evidence type="ECO:0000256" key="9">
    <source>
        <dbReference type="ARBA" id="ARBA00023152"/>
    </source>
</evidence>
<comment type="function">
    <text evidence="3">Catalyzes the aldol condensation of dihydroxyacetone phosphate (DHAP or glycerone-phosphate) with glyceraldehyde 3-phosphate (G3P) to form fructose 1,6-bisphosphate (FBP) in gluconeogenesis and the reverse reaction in glycolysis.</text>
</comment>
<dbReference type="NCBIfam" id="TIGR01520">
    <property type="entry name" value="FruBisAldo_II_A"/>
    <property type="match status" value="1"/>
</dbReference>
<dbReference type="InterPro" id="IPR006411">
    <property type="entry name" value="Fruct_bisP_bact"/>
</dbReference>
<organism evidence="11 12">
    <name type="scientific">Gregarina niphandrodes</name>
    <name type="common">Septate eugregarine</name>
    <dbReference type="NCBI Taxonomy" id="110365"/>
    <lineage>
        <taxon>Eukaryota</taxon>
        <taxon>Sar</taxon>
        <taxon>Alveolata</taxon>
        <taxon>Apicomplexa</taxon>
        <taxon>Conoidasida</taxon>
        <taxon>Gregarinasina</taxon>
        <taxon>Eugregarinorida</taxon>
        <taxon>Gregarinidae</taxon>
        <taxon>Gregarina</taxon>
    </lineage>
</organism>
<keyword evidence="9" id="KW-0324">Glycolysis</keyword>
<evidence type="ECO:0000256" key="8">
    <source>
        <dbReference type="ARBA" id="ARBA00022833"/>
    </source>
</evidence>
<protein>
    <recommendedName>
        <fullName evidence="6">fructose-bisphosphate aldolase</fullName>
        <ecNumber evidence="6">4.1.2.13</ecNumber>
    </recommendedName>
</protein>
<dbReference type="PROSITE" id="PS00806">
    <property type="entry name" value="ALDOLASE_CLASS_II_2"/>
    <property type="match status" value="1"/>
</dbReference>
<dbReference type="VEuPathDB" id="CryptoDB:GNI_132460"/>
<sequence length="360" mass="39666">MGICQELNVPAGVITGDNVRKVFNYARAKGFAIPAINCTSTSTVCAVLDAAKELNVPIIIQFSNGGAAYMAGKGLDNKEQKASILGAVAGAHYVRMVAPAYGIPVIVHSDHCAKKLLPWFDGMLAADEEYFAKHGEPLFSSHMLDLSEEPKEENISICCKYLERMAKINCLLEMEIGITGGEEDGVNNEGVDNAALYTQPEDILEIYKRFSEHTDLFSIAAAFGNVHGVYQAGNVKLHPELLGKHQAHVKKELKLESDRPVFFVFHGGSGSTKQEIATALSHGVVKMNIDTDTQWAYCSGFRDYFNAKADYVRNQVGNPEGADKPNKKYYDPRVFVREGEKTMTKRVIEACKDLKNENTY</sequence>
<keyword evidence="12" id="KW-1185">Reference proteome</keyword>
<dbReference type="PROSITE" id="PS00602">
    <property type="entry name" value="ALDOLASE_CLASS_II_1"/>
    <property type="match status" value="1"/>
</dbReference>
<dbReference type="UniPathway" id="UPA00109">
    <property type="reaction ID" value="UER00183"/>
</dbReference>
<comment type="cofactor">
    <cofactor evidence="2">
        <name>Zn(2+)</name>
        <dbReference type="ChEBI" id="CHEBI:29105"/>
    </cofactor>
</comment>
<evidence type="ECO:0000256" key="5">
    <source>
        <dbReference type="ARBA" id="ARBA00005812"/>
    </source>
</evidence>
<comment type="caution">
    <text evidence="11">The sequence shown here is derived from an EMBL/GenBank/DDBJ whole genome shotgun (WGS) entry which is preliminary data.</text>
</comment>
<keyword evidence="7" id="KW-0479">Metal-binding</keyword>
<dbReference type="GO" id="GO:0006096">
    <property type="term" value="P:glycolytic process"/>
    <property type="evidence" value="ECO:0007669"/>
    <property type="project" value="UniProtKB-UniPathway"/>
</dbReference>
<dbReference type="GO" id="GO:0005829">
    <property type="term" value="C:cytosol"/>
    <property type="evidence" value="ECO:0007669"/>
    <property type="project" value="TreeGrafter"/>
</dbReference>
<keyword evidence="10 11" id="KW-0456">Lyase</keyword>
<dbReference type="NCBIfam" id="NF006628">
    <property type="entry name" value="PRK09197.1"/>
    <property type="match status" value="1"/>
</dbReference>
<evidence type="ECO:0000256" key="1">
    <source>
        <dbReference type="ARBA" id="ARBA00000441"/>
    </source>
</evidence>
<evidence type="ECO:0000256" key="2">
    <source>
        <dbReference type="ARBA" id="ARBA00001947"/>
    </source>
</evidence>
<evidence type="ECO:0000256" key="3">
    <source>
        <dbReference type="ARBA" id="ARBA00002181"/>
    </source>
</evidence>
<dbReference type="GO" id="GO:0006094">
    <property type="term" value="P:gluconeogenesis"/>
    <property type="evidence" value="ECO:0007669"/>
    <property type="project" value="TreeGrafter"/>
</dbReference>
<comment type="catalytic activity">
    <reaction evidence="1">
        <text>beta-D-fructose 1,6-bisphosphate = D-glyceraldehyde 3-phosphate + dihydroxyacetone phosphate</text>
        <dbReference type="Rhea" id="RHEA:14729"/>
        <dbReference type="ChEBI" id="CHEBI:32966"/>
        <dbReference type="ChEBI" id="CHEBI:57642"/>
        <dbReference type="ChEBI" id="CHEBI:59776"/>
        <dbReference type="EC" id="4.1.2.13"/>
    </reaction>
</comment>
<dbReference type="RefSeq" id="XP_011132214.1">
    <property type="nucleotide sequence ID" value="XM_011133912.1"/>
</dbReference>